<gene>
    <name evidence="1" type="ORF">NDK43_09415</name>
</gene>
<dbReference type="Proteomes" id="UP001523262">
    <property type="component" value="Unassembled WGS sequence"/>
</dbReference>
<accession>A0ABT0W984</accession>
<evidence type="ECO:0000313" key="2">
    <source>
        <dbReference type="Proteomes" id="UP001523262"/>
    </source>
</evidence>
<evidence type="ECO:0000313" key="1">
    <source>
        <dbReference type="EMBL" id="MCM2532564.1"/>
    </source>
</evidence>
<sequence>MKIKVVMNSGKEYVICEKNYSLNDFTRSFFNDLPNGGKVMKNNFVYLDGDEKIVVNPTHISSIEVIEK</sequence>
<organism evidence="1 2">
    <name type="scientific">Neobacillus pocheonensis</name>
    <dbReference type="NCBI Taxonomy" id="363869"/>
    <lineage>
        <taxon>Bacteria</taxon>
        <taxon>Bacillati</taxon>
        <taxon>Bacillota</taxon>
        <taxon>Bacilli</taxon>
        <taxon>Bacillales</taxon>
        <taxon>Bacillaceae</taxon>
        <taxon>Neobacillus</taxon>
    </lineage>
</organism>
<name>A0ABT0W984_9BACI</name>
<evidence type="ECO:0008006" key="3">
    <source>
        <dbReference type="Google" id="ProtNLM"/>
    </source>
</evidence>
<proteinExistence type="predicted"/>
<dbReference type="EMBL" id="JAMQCR010000001">
    <property type="protein sequence ID" value="MCM2532564.1"/>
    <property type="molecule type" value="Genomic_DNA"/>
</dbReference>
<protein>
    <recommendedName>
        <fullName evidence="3">Phage protein</fullName>
    </recommendedName>
</protein>
<keyword evidence="2" id="KW-1185">Reference proteome</keyword>
<reference evidence="1 2" key="1">
    <citation type="submission" date="2022-06" db="EMBL/GenBank/DDBJ databases">
        <authorList>
            <person name="Jeon C.O."/>
        </authorList>
    </citation>
    <scope>NUCLEOTIDE SEQUENCE [LARGE SCALE GENOMIC DNA]</scope>
    <source>
        <strain evidence="1 2">KCTC 13943</strain>
    </source>
</reference>
<comment type="caution">
    <text evidence="1">The sequence shown here is derived from an EMBL/GenBank/DDBJ whole genome shotgun (WGS) entry which is preliminary data.</text>
</comment>